<proteinExistence type="predicted"/>
<sequence length="106" mass="11657">MHAHRAQLTVDRMRLDLGQVVRHVVEQVQRCSGCISEHTTRRLGQQLAVGASVVGRRRHRGEIGLPIGGVHRHTSQLAIGHRDSVSAHGLFHLADVIRADLMAQAP</sequence>
<evidence type="ECO:0000313" key="1">
    <source>
        <dbReference type="EMBL" id="CPA81084.1"/>
    </source>
</evidence>
<protein>
    <submittedName>
        <fullName evidence="1">Uncharacterized protein</fullName>
    </submittedName>
</protein>
<dbReference type="Proteomes" id="UP000039021">
    <property type="component" value="Unassembled WGS sequence"/>
</dbReference>
<reference evidence="2" key="1">
    <citation type="submission" date="2015-03" db="EMBL/GenBank/DDBJ databases">
        <authorList>
            <consortium name="Pathogen Informatics"/>
        </authorList>
    </citation>
    <scope>NUCLEOTIDE SEQUENCE [LARGE SCALE GENOMIC DNA]</scope>
    <source>
        <strain evidence="2">N09902308</strain>
    </source>
</reference>
<gene>
    <name evidence="1" type="ORF">ERS007739_04862</name>
</gene>
<evidence type="ECO:0000313" key="2">
    <source>
        <dbReference type="Proteomes" id="UP000039021"/>
    </source>
</evidence>
<organism evidence="1 2">
    <name type="scientific">Mycobacterium tuberculosis</name>
    <dbReference type="NCBI Taxonomy" id="1773"/>
    <lineage>
        <taxon>Bacteria</taxon>
        <taxon>Bacillati</taxon>
        <taxon>Actinomycetota</taxon>
        <taxon>Actinomycetes</taxon>
        <taxon>Mycobacteriales</taxon>
        <taxon>Mycobacteriaceae</taxon>
        <taxon>Mycobacterium</taxon>
        <taxon>Mycobacterium tuberculosis complex</taxon>
    </lineage>
</organism>
<name>A0A916LHD1_MYCTX</name>
<dbReference type="EMBL" id="CSBK01003326">
    <property type="protein sequence ID" value="CPA81084.1"/>
    <property type="molecule type" value="Genomic_DNA"/>
</dbReference>
<comment type="caution">
    <text evidence="1">The sequence shown here is derived from an EMBL/GenBank/DDBJ whole genome shotgun (WGS) entry which is preliminary data.</text>
</comment>
<accession>A0A916LHD1</accession>
<dbReference type="AlphaFoldDB" id="A0A916LHD1"/>